<dbReference type="EMBL" id="CM046400">
    <property type="protein sequence ID" value="KAI8524573.1"/>
    <property type="molecule type" value="Genomic_DNA"/>
</dbReference>
<organism evidence="1 2">
    <name type="scientific">Rhododendron molle</name>
    <name type="common">Chinese azalea</name>
    <name type="synonym">Azalea mollis</name>
    <dbReference type="NCBI Taxonomy" id="49168"/>
    <lineage>
        <taxon>Eukaryota</taxon>
        <taxon>Viridiplantae</taxon>
        <taxon>Streptophyta</taxon>
        <taxon>Embryophyta</taxon>
        <taxon>Tracheophyta</taxon>
        <taxon>Spermatophyta</taxon>
        <taxon>Magnoliopsida</taxon>
        <taxon>eudicotyledons</taxon>
        <taxon>Gunneridae</taxon>
        <taxon>Pentapetalae</taxon>
        <taxon>asterids</taxon>
        <taxon>Ericales</taxon>
        <taxon>Ericaceae</taxon>
        <taxon>Ericoideae</taxon>
        <taxon>Rhodoreae</taxon>
        <taxon>Rhododendron</taxon>
    </lineage>
</organism>
<name>A0ACC0L8V9_RHOML</name>
<dbReference type="Proteomes" id="UP001062846">
    <property type="component" value="Chromosome 13"/>
</dbReference>
<gene>
    <name evidence="1" type="ORF">RHMOL_Rhmol13G0159600</name>
</gene>
<reference evidence="1" key="1">
    <citation type="submission" date="2022-02" db="EMBL/GenBank/DDBJ databases">
        <title>Plant Genome Project.</title>
        <authorList>
            <person name="Zhang R.-G."/>
        </authorList>
    </citation>
    <scope>NUCLEOTIDE SEQUENCE</scope>
    <source>
        <strain evidence="1">AT1</strain>
    </source>
</reference>
<evidence type="ECO:0000313" key="2">
    <source>
        <dbReference type="Proteomes" id="UP001062846"/>
    </source>
</evidence>
<proteinExistence type="predicted"/>
<protein>
    <submittedName>
        <fullName evidence="1">Uncharacterized protein</fullName>
    </submittedName>
</protein>
<sequence length="343" mass="39365">MGTMCRKYGLAADNVVDAQIVDVNERIFDRKSMGEELFWAIRGGGGASFGIIFSWKIKLVPVPSTVTVFLIQKSLEQGATPLVQKWQLVANKLSQDLFIHLIIGVADSANGDSDKTIAVTFAAVFLGRREQLLTMMEDSFHELGVEQKDCIEMSWIQSVLYVAGFSTEGSYDVLLNRNNTNKSYFKVKSDYVKDPILEEGLEGVWKILVEQESGYMIWTPYDGRMSEILEFEIPFPHRSGNLYEIQYMVTWEVEEETEEHVNWIRRLYGYMTPFVSNNPRFAYLNYKDLDLGINGNENESYGQASVWGLKYFNSNLKRLAQIKTQVDPSNFFWYEQSIPLFLS</sequence>
<accession>A0ACC0L8V9</accession>
<keyword evidence="2" id="KW-1185">Reference proteome</keyword>
<evidence type="ECO:0000313" key="1">
    <source>
        <dbReference type="EMBL" id="KAI8524573.1"/>
    </source>
</evidence>
<comment type="caution">
    <text evidence="1">The sequence shown here is derived from an EMBL/GenBank/DDBJ whole genome shotgun (WGS) entry which is preliminary data.</text>
</comment>